<dbReference type="EMBL" id="BMLX01000002">
    <property type="protein sequence ID" value="GGP20564.1"/>
    <property type="molecule type" value="Genomic_DNA"/>
</dbReference>
<proteinExistence type="predicted"/>
<organism evidence="1 2">
    <name type="scientific">Silvimonas iriomotensis</name>
    <dbReference type="NCBI Taxonomy" id="449662"/>
    <lineage>
        <taxon>Bacteria</taxon>
        <taxon>Pseudomonadati</taxon>
        <taxon>Pseudomonadota</taxon>
        <taxon>Betaproteobacteria</taxon>
        <taxon>Neisseriales</taxon>
        <taxon>Chitinibacteraceae</taxon>
        <taxon>Silvimonas</taxon>
    </lineage>
</organism>
<gene>
    <name evidence="1" type="ORF">GCM10010970_15840</name>
</gene>
<comment type="caution">
    <text evidence="1">The sequence shown here is derived from an EMBL/GenBank/DDBJ whole genome shotgun (WGS) entry which is preliminary data.</text>
</comment>
<evidence type="ECO:0000313" key="2">
    <source>
        <dbReference type="Proteomes" id="UP000637267"/>
    </source>
</evidence>
<evidence type="ECO:0000313" key="1">
    <source>
        <dbReference type="EMBL" id="GGP20564.1"/>
    </source>
</evidence>
<accession>A0ABQ2P8P7</accession>
<reference evidence="2" key="1">
    <citation type="journal article" date="2019" name="Int. J. Syst. Evol. Microbiol.">
        <title>The Global Catalogue of Microorganisms (GCM) 10K type strain sequencing project: providing services to taxonomists for standard genome sequencing and annotation.</title>
        <authorList>
            <consortium name="The Broad Institute Genomics Platform"/>
            <consortium name="The Broad Institute Genome Sequencing Center for Infectious Disease"/>
            <person name="Wu L."/>
            <person name="Ma J."/>
        </authorList>
    </citation>
    <scope>NUCLEOTIDE SEQUENCE [LARGE SCALE GENOMIC DNA]</scope>
    <source>
        <strain evidence="2">CGMCC 1.8859</strain>
    </source>
</reference>
<sequence>MTKECVAILAAQSVKNIVREVDMNRPLLAVGMAAGLLCAAANAAWTLTTTDNTSWELIPETINPGDVMDFLLYTGTTSPYLTTYTQTFATPTTVSFDWGGPDAEPWQNASFGYILGGIDHQLATTATTSSGSLTLNVGAGQTFGWYSKLDSEQY</sequence>
<protein>
    <submittedName>
        <fullName evidence="1">Uncharacterized protein</fullName>
    </submittedName>
</protein>
<name>A0ABQ2P8P7_9NEIS</name>
<keyword evidence="2" id="KW-1185">Reference proteome</keyword>
<dbReference type="Proteomes" id="UP000637267">
    <property type="component" value="Unassembled WGS sequence"/>
</dbReference>